<evidence type="ECO:0000313" key="1">
    <source>
        <dbReference type="EMBL" id="AMD84562.1"/>
    </source>
</evidence>
<dbReference type="KEGG" id="chg:AXF12_02910"/>
<sequence length="80" mass="9146">MIKNYIILAHKAPEQLQRMITQLDDEDAMFFIHLDAKADLTAFEQVVKGPRVQFITQREHCLPCEGNPSLLTRCRSLCSG</sequence>
<dbReference type="RefSeq" id="WP_066428163.1">
    <property type="nucleotide sequence ID" value="NZ_CP014227.1"/>
</dbReference>
<dbReference type="Proteomes" id="UP000065822">
    <property type="component" value="Chromosome"/>
</dbReference>
<keyword evidence="3" id="KW-1185">Reference proteome</keyword>
<evidence type="ECO:0000313" key="3">
    <source>
        <dbReference type="Proteomes" id="UP000065822"/>
    </source>
</evidence>
<reference evidence="1 3" key="1">
    <citation type="submission" date="2016-02" db="EMBL/GenBank/DDBJ databases">
        <authorList>
            <person name="Holder M.E."/>
            <person name="Ajami N.J."/>
            <person name="Petrosino J.F."/>
        </authorList>
    </citation>
    <scope>NUCLEOTIDE SEQUENCE [LARGE SCALE GENOMIC DNA]</scope>
    <source>
        <strain evidence="1 3">CCUG 32990</strain>
    </source>
</reference>
<reference evidence="2 4" key="2">
    <citation type="submission" date="2017-06" db="EMBL/GenBank/DDBJ databases">
        <authorList>
            <consortium name="Pathogen Informatics"/>
        </authorList>
    </citation>
    <scope>NUCLEOTIDE SEQUENCE [LARGE SCALE GENOMIC DNA]</scope>
    <source>
        <strain evidence="2 4">NCTC12947</strain>
    </source>
</reference>
<name>A0AAX2GYZ3_9FLAO</name>
<dbReference type="EMBL" id="CP014227">
    <property type="protein sequence ID" value="AMD84562.1"/>
    <property type="molecule type" value="Genomic_DNA"/>
</dbReference>
<protein>
    <recommendedName>
        <fullName evidence="5">Glycosyl transferase</fullName>
    </recommendedName>
</protein>
<proteinExistence type="predicted"/>
<dbReference type="EMBL" id="LT906449">
    <property type="protein sequence ID" value="SNV09293.1"/>
    <property type="molecule type" value="Genomic_DNA"/>
</dbReference>
<evidence type="ECO:0000313" key="2">
    <source>
        <dbReference type="EMBL" id="SNV09293.1"/>
    </source>
</evidence>
<dbReference type="Proteomes" id="UP000215539">
    <property type="component" value="Chromosome 1"/>
</dbReference>
<gene>
    <name evidence="1" type="ORF">AXF12_02910</name>
    <name evidence="2" type="ORF">SAMEA44541418_01157</name>
</gene>
<evidence type="ECO:0008006" key="5">
    <source>
        <dbReference type="Google" id="ProtNLM"/>
    </source>
</evidence>
<dbReference type="AlphaFoldDB" id="A0AAX2GYZ3"/>
<organism evidence="2 4">
    <name type="scientific">Capnocytophaga haemolytica</name>
    <dbReference type="NCBI Taxonomy" id="45243"/>
    <lineage>
        <taxon>Bacteria</taxon>
        <taxon>Pseudomonadati</taxon>
        <taxon>Bacteroidota</taxon>
        <taxon>Flavobacteriia</taxon>
        <taxon>Flavobacteriales</taxon>
        <taxon>Flavobacteriaceae</taxon>
        <taxon>Capnocytophaga</taxon>
    </lineage>
</organism>
<accession>A0AAX2GYZ3</accession>
<evidence type="ECO:0000313" key="4">
    <source>
        <dbReference type="Proteomes" id="UP000215539"/>
    </source>
</evidence>